<feature type="compositionally biased region" description="Basic and acidic residues" evidence="1">
    <location>
        <begin position="315"/>
        <end position="331"/>
    </location>
</feature>
<evidence type="ECO:0000313" key="2">
    <source>
        <dbReference type="Proteomes" id="UP000050794"/>
    </source>
</evidence>
<feature type="compositionally biased region" description="Low complexity" evidence="1">
    <location>
        <begin position="34"/>
        <end position="52"/>
    </location>
</feature>
<evidence type="ECO:0000313" key="3">
    <source>
        <dbReference type="WBParaSite" id="TCNE_0000648901-mRNA-1"/>
    </source>
</evidence>
<protein>
    <submittedName>
        <fullName evidence="3">SAP30-binding protein</fullName>
    </submittedName>
</protein>
<accession>A0A183UDB9</accession>
<feature type="compositionally biased region" description="Polar residues" evidence="1">
    <location>
        <begin position="174"/>
        <end position="184"/>
    </location>
</feature>
<dbReference type="WBParaSite" id="TCNE_0000648901-mRNA-1">
    <property type="protein sequence ID" value="TCNE_0000648901-mRNA-1"/>
    <property type="gene ID" value="TCNE_0000648901"/>
</dbReference>
<feature type="compositionally biased region" description="Basic and acidic residues" evidence="1">
    <location>
        <begin position="138"/>
        <end position="150"/>
    </location>
</feature>
<dbReference type="Pfam" id="PF07818">
    <property type="entry name" value="HCNGP"/>
    <property type="match status" value="1"/>
</dbReference>
<reference evidence="3" key="1">
    <citation type="submission" date="2016-06" db="UniProtKB">
        <authorList>
            <consortium name="WormBaseParasite"/>
        </authorList>
    </citation>
    <scope>IDENTIFICATION</scope>
</reference>
<feature type="compositionally biased region" description="Low complexity" evidence="1">
    <location>
        <begin position="124"/>
        <end position="135"/>
    </location>
</feature>
<dbReference type="Proteomes" id="UP000050794">
    <property type="component" value="Unassembled WGS sequence"/>
</dbReference>
<dbReference type="GO" id="GO:0005634">
    <property type="term" value="C:nucleus"/>
    <property type="evidence" value="ECO:0007669"/>
    <property type="project" value="TreeGrafter"/>
</dbReference>
<dbReference type="InterPro" id="IPR012479">
    <property type="entry name" value="SAP30BP"/>
</dbReference>
<proteinExistence type="predicted"/>
<dbReference type="GO" id="GO:0006355">
    <property type="term" value="P:regulation of DNA-templated transcription"/>
    <property type="evidence" value="ECO:0007669"/>
    <property type="project" value="InterPro"/>
</dbReference>
<feature type="region of interest" description="Disordered" evidence="1">
    <location>
        <begin position="95"/>
        <end position="207"/>
    </location>
</feature>
<dbReference type="AlphaFoldDB" id="A0A183UDB9"/>
<name>A0A183UDB9_TOXCA</name>
<feature type="region of interest" description="Disordered" evidence="1">
    <location>
        <begin position="301"/>
        <end position="331"/>
    </location>
</feature>
<evidence type="ECO:0000256" key="1">
    <source>
        <dbReference type="SAM" id="MobiDB-lite"/>
    </source>
</evidence>
<organism evidence="2 3">
    <name type="scientific">Toxocara canis</name>
    <name type="common">Canine roundworm</name>
    <dbReference type="NCBI Taxonomy" id="6265"/>
    <lineage>
        <taxon>Eukaryota</taxon>
        <taxon>Metazoa</taxon>
        <taxon>Ecdysozoa</taxon>
        <taxon>Nematoda</taxon>
        <taxon>Chromadorea</taxon>
        <taxon>Rhabditida</taxon>
        <taxon>Spirurina</taxon>
        <taxon>Ascaridomorpha</taxon>
        <taxon>Ascaridoidea</taxon>
        <taxon>Toxocaridae</taxon>
        <taxon>Toxocara</taxon>
    </lineage>
</organism>
<dbReference type="PANTHER" id="PTHR13464:SF0">
    <property type="entry name" value="SAP30-BINDING PROTEIN"/>
    <property type="match status" value="1"/>
</dbReference>
<dbReference type="PANTHER" id="PTHR13464">
    <property type="entry name" value="TRANSCRIPTIONAL REGULATOR PROTEIN HCNGP"/>
    <property type="match status" value="1"/>
</dbReference>
<sequence>LPYERWCSDLSTFSILFNGDVISASDEDREGSSHESASSSPRSESESSSVGEQPPPPKRFSPFPSERSVQSDMGSVSLKYSQSMGLMPITQSQTSLVSYGAHEEEEDDQFAKADKKAAAESKSRTSPPRSRSVTVEPKPPRGHEDSRSPDEIAVDSAVEEGLRELREHNVRGGESTSGSPNPSSVEGRESPFNPEEPTEVTLPMSPTEKCSRELELKFEKFFAKKAAGMDLNSSIQTRRDFKNPSIYERLIETFEVDELGSNFNPSVFDPHGFTEDCFYDVICKWNSSVMQKEVMEKYTANVEKKSASGSADASKGNEAKRKSRFEGTKKH</sequence>
<feature type="compositionally biased region" description="Basic and acidic residues" evidence="1">
    <location>
        <begin position="160"/>
        <end position="171"/>
    </location>
</feature>
<feature type="compositionally biased region" description="Basic and acidic residues" evidence="1">
    <location>
        <begin position="109"/>
        <end position="123"/>
    </location>
</feature>
<feature type="region of interest" description="Disordered" evidence="1">
    <location>
        <begin position="23"/>
        <end position="76"/>
    </location>
</feature>
<keyword evidence="2" id="KW-1185">Reference proteome</keyword>